<dbReference type="GO" id="GO:0005509">
    <property type="term" value="F:calcium ion binding"/>
    <property type="evidence" value="ECO:0007669"/>
    <property type="project" value="InterPro"/>
</dbReference>
<dbReference type="PROSITE" id="PS50222">
    <property type="entry name" value="EF_HAND_2"/>
    <property type="match status" value="1"/>
</dbReference>
<accession>A0A914C546</accession>
<evidence type="ECO:0000313" key="6">
    <source>
        <dbReference type="WBParaSite" id="ACRNAN_Path_3.g4.t1"/>
    </source>
</evidence>
<dbReference type="PROSITE" id="PS50031">
    <property type="entry name" value="EH"/>
    <property type="match status" value="1"/>
</dbReference>
<keyword evidence="5" id="KW-1185">Reference proteome</keyword>
<dbReference type="GO" id="GO:0005737">
    <property type="term" value="C:cytoplasm"/>
    <property type="evidence" value="ECO:0007669"/>
    <property type="project" value="TreeGrafter"/>
</dbReference>
<dbReference type="InterPro" id="IPR002048">
    <property type="entry name" value="EF_hand_dom"/>
</dbReference>
<protein>
    <submittedName>
        <fullName evidence="6">Uncharacterized protein</fullName>
    </submittedName>
</protein>
<sequence>MHFSLMDTSKMSEELGNSTEALSHDDDDSSSKWTPFEDSEDYPSDSNSNDSNEEEDNADGLTQRHSADHPQVTSDPETRNLLDDAEDNIDGEEDDLTHKLDNVAIKSREIELDEDIFKISQYQKDYYTHCFIHLQKLTQGTGYLNGALNGADERIVEFFRKSGLNTAQLSHIWHLADVNEDGWLNLSEFSVAMHLIVLRVKGGVPIPSKLPESFRPPLTPVRNTSSSHGSTACSTISSSSSRESDFYQTVAAQKSVVPVNGTLVQEPQNPVAEFSDVPPLLVDNRPTAVKSLATSVAEGKFPLSPQARGPPPKPPPRDYRNRGHGRSASLDLNTVFQGQANSIHISSTSVSSTCGCQGQFHTCIPVPGSTCKTSCPTIYAENLAITNSASPQPAQNFAQAINISSSAKNNRTSLKNTETQTDAILWMSDLNEDLDLLLDKTSKNDSTGNETNWQNRCEILRKLNSELEAKRVMLSQIRLQLQLRISEVEDAKKGAQTSGSRIHHGGLRVRHRVI</sequence>
<dbReference type="PANTHER" id="PTHR11216:SF174">
    <property type="entry name" value="GH06923P"/>
    <property type="match status" value="1"/>
</dbReference>
<dbReference type="SMART" id="SM00027">
    <property type="entry name" value="EH"/>
    <property type="match status" value="1"/>
</dbReference>
<name>A0A914C546_9BILA</name>
<feature type="compositionally biased region" description="Low complexity" evidence="2">
    <location>
        <begin position="224"/>
        <end position="238"/>
    </location>
</feature>
<dbReference type="CDD" id="cd00052">
    <property type="entry name" value="EH"/>
    <property type="match status" value="1"/>
</dbReference>
<dbReference type="Pfam" id="PF12763">
    <property type="entry name" value="EH"/>
    <property type="match status" value="1"/>
</dbReference>
<evidence type="ECO:0000259" key="4">
    <source>
        <dbReference type="PROSITE" id="PS50222"/>
    </source>
</evidence>
<feature type="region of interest" description="Disordered" evidence="2">
    <location>
        <begin position="296"/>
        <end position="326"/>
    </location>
</feature>
<dbReference type="GO" id="GO:0016197">
    <property type="term" value="P:endosomal transport"/>
    <property type="evidence" value="ECO:0007669"/>
    <property type="project" value="TreeGrafter"/>
</dbReference>
<reference evidence="6" key="1">
    <citation type="submission" date="2022-11" db="UniProtKB">
        <authorList>
            <consortium name="WormBaseParasite"/>
        </authorList>
    </citation>
    <scope>IDENTIFICATION</scope>
</reference>
<dbReference type="PROSITE" id="PS00018">
    <property type="entry name" value="EF_HAND_1"/>
    <property type="match status" value="1"/>
</dbReference>
<evidence type="ECO:0000256" key="2">
    <source>
        <dbReference type="SAM" id="MobiDB-lite"/>
    </source>
</evidence>
<feature type="region of interest" description="Disordered" evidence="2">
    <location>
        <begin position="215"/>
        <end position="238"/>
    </location>
</feature>
<dbReference type="GO" id="GO:0006897">
    <property type="term" value="P:endocytosis"/>
    <property type="evidence" value="ECO:0007669"/>
    <property type="project" value="TreeGrafter"/>
</dbReference>
<evidence type="ECO:0000256" key="1">
    <source>
        <dbReference type="ARBA" id="ARBA00022837"/>
    </source>
</evidence>
<organism evidence="5 6">
    <name type="scientific">Acrobeloides nanus</name>
    <dbReference type="NCBI Taxonomy" id="290746"/>
    <lineage>
        <taxon>Eukaryota</taxon>
        <taxon>Metazoa</taxon>
        <taxon>Ecdysozoa</taxon>
        <taxon>Nematoda</taxon>
        <taxon>Chromadorea</taxon>
        <taxon>Rhabditida</taxon>
        <taxon>Tylenchina</taxon>
        <taxon>Cephalobomorpha</taxon>
        <taxon>Cephaloboidea</taxon>
        <taxon>Cephalobidae</taxon>
        <taxon>Acrobeloides</taxon>
    </lineage>
</organism>
<dbReference type="GO" id="GO:0005886">
    <property type="term" value="C:plasma membrane"/>
    <property type="evidence" value="ECO:0007669"/>
    <property type="project" value="TreeGrafter"/>
</dbReference>
<dbReference type="PANTHER" id="PTHR11216">
    <property type="entry name" value="EH DOMAIN"/>
    <property type="match status" value="1"/>
</dbReference>
<dbReference type="InterPro" id="IPR011992">
    <property type="entry name" value="EF-hand-dom_pair"/>
</dbReference>
<evidence type="ECO:0000259" key="3">
    <source>
        <dbReference type="PROSITE" id="PS50031"/>
    </source>
</evidence>
<dbReference type="Gene3D" id="1.10.238.10">
    <property type="entry name" value="EF-hand"/>
    <property type="match status" value="1"/>
</dbReference>
<keyword evidence="1" id="KW-0106">Calcium</keyword>
<evidence type="ECO:0000313" key="5">
    <source>
        <dbReference type="Proteomes" id="UP000887540"/>
    </source>
</evidence>
<dbReference type="InterPro" id="IPR000261">
    <property type="entry name" value="EH_dom"/>
</dbReference>
<feature type="domain" description="EF-hand" evidence="4">
    <location>
        <begin position="164"/>
        <end position="199"/>
    </location>
</feature>
<dbReference type="AlphaFoldDB" id="A0A914C546"/>
<dbReference type="InterPro" id="IPR018247">
    <property type="entry name" value="EF_Hand_1_Ca_BS"/>
</dbReference>
<proteinExistence type="predicted"/>
<dbReference type="WBParaSite" id="ACRNAN_Path_3.g4.t1">
    <property type="protein sequence ID" value="ACRNAN_Path_3.g4.t1"/>
    <property type="gene ID" value="ACRNAN_Path_3.g4"/>
</dbReference>
<feature type="domain" description="EH" evidence="3">
    <location>
        <begin position="157"/>
        <end position="217"/>
    </location>
</feature>
<feature type="region of interest" description="Disordered" evidence="2">
    <location>
        <begin position="1"/>
        <end position="82"/>
    </location>
</feature>
<dbReference type="Proteomes" id="UP000887540">
    <property type="component" value="Unplaced"/>
</dbReference>
<dbReference type="SUPFAM" id="SSF47473">
    <property type="entry name" value="EF-hand"/>
    <property type="match status" value="1"/>
</dbReference>